<evidence type="ECO:0000313" key="1">
    <source>
        <dbReference type="EMBL" id="KAA3480575.1"/>
    </source>
</evidence>
<dbReference type="GO" id="GO:0008233">
    <property type="term" value="F:peptidase activity"/>
    <property type="evidence" value="ECO:0007669"/>
    <property type="project" value="UniProtKB-KW"/>
</dbReference>
<dbReference type="Gene3D" id="2.40.70.10">
    <property type="entry name" value="Acid Proteases"/>
    <property type="match status" value="1"/>
</dbReference>
<keyword evidence="1" id="KW-0645">Protease</keyword>
<name>A0A5B6WHM0_9ROSI</name>
<accession>A0A5B6WHM0</accession>
<dbReference type="Proteomes" id="UP000325315">
    <property type="component" value="Unassembled WGS sequence"/>
</dbReference>
<dbReference type="InterPro" id="IPR021109">
    <property type="entry name" value="Peptidase_aspartic_dom_sf"/>
</dbReference>
<proteinExistence type="predicted"/>
<organism evidence="1 2">
    <name type="scientific">Gossypium australe</name>
    <dbReference type="NCBI Taxonomy" id="47621"/>
    <lineage>
        <taxon>Eukaryota</taxon>
        <taxon>Viridiplantae</taxon>
        <taxon>Streptophyta</taxon>
        <taxon>Embryophyta</taxon>
        <taxon>Tracheophyta</taxon>
        <taxon>Spermatophyta</taxon>
        <taxon>Magnoliopsida</taxon>
        <taxon>eudicotyledons</taxon>
        <taxon>Gunneridae</taxon>
        <taxon>Pentapetalae</taxon>
        <taxon>rosids</taxon>
        <taxon>malvids</taxon>
        <taxon>Malvales</taxon>
        <taxon>Malvaceae</taxon>
        <taxon>Malvoideae</taxon>
        <taxon>Gossypium</taxon>
    </lineage>
</organism>
<dbReference type="GO" id="GO:0006508">
    <property type="term" value="P:proteolysis"/>
    <property type="evidence" value="ECO:0007669"/>
    <property type="project" value="UniProtKB-KW"/>
</dbReference>
<dbReference type="EMBL" id="SMMG02000003">
    <property type="protein sequence ID" value="KAA3480575.1"/>
    <property type="molecule type" value="Genomic_DNA"/>
</dbReference>
<dbReference type="Pfam" id="PF08284">
    <property type="entry name" value="RVP_2"/>
    <property type="match status" value="1"/>
</dbReference>
<gene>
    <name evidence="1" type="ORF">EPI10_020997</name>
</gene>
<dbReference type="CDD" id="cd00303">
    <property type="entry name" value="retropepsin_like"/>
    <property type="match status" value="1"/>
</dbReference>
<protein>
    <submittedName>
        <fullName evidence="1">Protease</fullName>
    </submittedName>
</protein>
<keyword evidence="1" id="KW-0378">Hydrolase</keyword>
<keyword evidence="2" id="KW-1185">Reference proteome</keyword>
<comment type="caution">
    <text evidence="1">The sequence shown here is derived from an EMBL/GenBank/DDBJ whole genome shotgun (WGS) entry which is preliminary data.</text>
</comment>
<dbReference type="AlphaFoldDB" id="A0A5B6WHM0"/>
<dbReference type="OrthoDB" id="1751327at2759"/>
<reference evidence="1" key="1">
    <citation type="submission" date="2019-08" db="EMBL/GenBank/DDBJ databases">
        <authorList>
            <person name="Liu F."/>
        </authorList>
    </citation>
    <scope>NUCLEOTIDE SEQUENCE [LARGE SCALE GENOMIC DNA]</scope>
    <source>
        <strain evidence="1">PA1801</strain>
        <tissue evidence="1">Leaf</tissue>
    </source>
</reference>
<sequence length="140" mass="15514">MFSLEEVVSNHREVVVRPEEEMVMVEGMEHRAEVLGMQICREDGNAPDVITGTFFIFGLPFTVLIVIGSTHSYVASIVSGTLNIESEIASREMTVISPLGQSVVVNKLFRNVPLEVQGIVFPADLMELPFDEFNLILGMD</sequence>
<evidence type="ECO:0000313" key="2">
    <source>
        <dbReference type="Proteomes" id="UP000325315"/>
    </source>
</evidence>